<dbReference type="RefSeq" id="WP_162656062.1">
    <property type="nucleotide sequence ID" value="NZ_LR593887.1"/>
</dbReference>
<evidence type="ECO:0000313" key="3">
    <source>
        <dbReference type="Proteomes" id="UP000464378"/>
    </source>
</evidence>
<dbReference type="EMBL" id="LR586016">
    <property type="protein sequence ID" value="VIP00896.1"/>
    <property type="molecule type" value="Genomic_DNA"/>
</dbReference>
<dbReference type="AlphaFoldDB" id="A0A6C2YHD2"/>
<dbReference type="Proteomes" id="UP000464378">
    <property type="component" value="Chromosome"/>
</dbReference>
<dbReference type="PROSITE" id="PS51257">
    <property type="entry name" value="PROKAR_LIPOPROTEIN"/>
    <property type="match status" value="1"/>
</dbReference>
<evidence type="ECO:0000313" key="2">
    <source>
        <dbReference type="EMBL" id="VIP00896.1"/>
    </source>
</evidence>
<accession>A0A6C2YHD2</accession>
<dbReference type="InParanoid" id="A0A6C2YHD2"/>
<name>A0A6C2YHD2_9BACT</name>
<sequence length="225" mass="23217">MRVLLVIGLSLGLASGCKKAMDALDKDAQVGADEKSKTLQEYLRTPPPAQPSAPPMMAGNNPQGNAPQAGNPTGNPNVRPNPVMGGNPPPQQQPTPPQPMNPNPGIGAAQGGSGGAAQAVRGAVRRTVSANDLANLRIYIESASLASGSMPGPQQILADVSRDLPGVVKAVQEGSLVLTGIRQREGVWAYEAAALSQANGGMVLTNNGVERMSPQQLQQALQLQR</sequence>
<proteinExistence type="predicted"/>
<gene>
    <name evidence="2" type="ORF">GMBLW1_30640</name>
</gene>
<dbReference type="KEGG" id="tim:GMBLW1_30640"/>
<protein>
    <recommendedName>
        <fullName evidence="4">Lipoprotein</fullName>
    </recommendedName>
</protein>
<feature type="compositionally biased region" description="Low complexity" evidence="1">
    <location>
        <begin position="74"/>
        <end position="86"/>
    </location>
</feature>
<feature type="compositionally biased region" description="Pro residues" evidence="1">
    <location>
        <begin position="45"/>
        <end position="54"/>
    </location>
</feature>
<feature type="region of interest" description="Disordered" evidence="1">
    <location>
        <begin position="32"/>
        <end position="120"/>
    </location>
</feature>
<dbReference type="EMBL" id="LR593887">
    <property type="protein sequence ID" value="VTR97210.1"/>
    <property type="molecule type" value="Genomic_DNA"/>
</dbReference>
<feature type="compositionally biased region" description="Polar residues" evidence="1">
    <location>
        <begin position="60"/>
        <end position="73"/>
    </location>
</feature>
<keyword evidence="3" id="KW-1185">Reference proteome</keyword>
<evidence type="ECO:0000256" key="1">
    <source>
        <dbReference type="SAM" id="MobiDB-lite"/>
    </source>
</evidence>
<feature type="compositionally biased region" description="Pro residues" evidence="1">
    <location>
        <begin position="87"/>
        <end position="102"/>
    </location>
</feature>
<reference evidence="2" key="1">
    <citation type="submission" date="2019-04" db="EMBL/GenBank/DDBJ databases">
        <authorList>
            <consortium name="Science for Life Laboratories"/>
        </authorList>
    </citation>
    <scope>NUCLEOTIDE SEQUENCE</scope>
    <source>
        <strain evidence="2">MBLW1</strain>
    </source>
</reference>
<evidence type="ECO:0008006" key="4">
    <source>
        <dbReference type="Google" id="ProtNLM"/>
    </source>
</evidence>
<organism evidence="2">
    <name type="scientific">Tuwongella immobilis</name>
    <dbReference type="NCBI Taxonomy" id="692036"/>
    <lineage>
        <taxon>Bacteria</taxon>
        <taxon>Pseudomonadati</taxon>
        <taxon>Planctomycetota</taxon>
        <taxon>Planctomycetia</taxon>
        <taxon>Gemmatales</taxon>
        <taxon>Gemmataceae</taxon>
        <taxon>Tuwongella</taxon>
    </lineage>
</organism>